<keyword evidence="3" id="KW-0808">Transferase</keyword>
<dbReference type="AlphaFoldDB" id="A0A1I1E059"/>
<keyword evidence="1" id="KW-0723">Serine/threonine-protein kinase</keyword>
<gene>
    <name evidence="3" type="ORF">SAMN05421773_10140</name>
</gene>
<sequence>MCPLPTALCHPPSPPDGFTLSFPPQPEWVRTARHAVRTALLGSAACKPELTETATLLTSEAVSNAVTASLNSRCPDPVLVQALWARDGGIQILVRDGARGLPVPPAGFPSPDAEHGRDLLMIDLFATAWGICTHTLGHGKAVWFCL</sequence>
<evidence type="ECO:0000256" key="1">
    <source>
        <dbReference type="ARBA" id="ARBA00022527"/>
    </source>
</evidence>
<organism evidence="3 4">
    <name type="scientific">Streptomyces aidingensis</name>
    <dbReference type="NCBI Taxonomy" id="910347"/>
    <lineage>
        <taxon>Bacteria</taxon>
        <taxon>Bacillati</taxon>
        <taxon>Actinomycetota</taxon>
        <taxon>Actinomycetes</taxon>
        <taxon>Kitasatosporales</taxon>
        <taxon>Streptomycetaceae</taxon>
        <taxon>Streptomyces</taxon>
    </lineage>
</organism>
<evidence type="ECO:0000313" key="4">
    <source>
        <dbReference type="Proteomes" id="UP000199207"/>
    </source>
</evidence>
<dbReference type="CDD" id="cd16936">
    <property type="entry name" value="HATPase_RsbW-like"/>
    <property type="match status" value="1"/>
</dbReference>
<dbReference type="InterPro" id="IPR050267">
    <property type="entry name" value="Anti-sigma-factor_SerPK"/>
</dbReference>
<dbReference type="RefSeq" id="WP_093836532.1">
    <property type="nucleotide sequence ID" value="NZ_FOLM01000001.1"/>
</dbReference>
<dbReference type="InterPro" id="IPR036890">
    <property type="entry name" value="HATPase_C_sf"/>
</dbReference>
<keyword evidence="4" id="KW-1185">Reference proteome</keyword>
<keyword evidence="3" id="KW-0418">Kinase</keyword>
<dbReference type="GO" id="GO:0004674">
    <property type="term" value="F:protein serine/threonine kinase activity"/>
    <property type="evidence" value="ECO:0007669"/>
    <property type="project" value="UniProtKB-KW"/>
</dbReference>
<evidence type="ECO:0000259" key="2">
    <source>
        <dbReference type="Pfam" id="PF13581"/>
    </source>
</evidence>
<feature type="domain" description="Histidine kinase/HSP90-like ATPase" evidence="2">
    <location>
        <begin position="22"/>
        <end position="128"/>
    </location>
</feature>
<dbReference type="OrthoDB" id="4171713at2"/>
<name>A0A1I1E059_9ACTN</name>
<dbReference type="STRING" id="910347.SAMN05421773_10140"/>
<dbReference type="Gene3D" id="3.30.565.10">
    <property type="entry name" value="Histidine kinase-like ATPase, C-terminal domain"/>
    <property type="match status" value="1"/>
</dbReference>
<dbReference type="Pfam" id="PF13581">
    <property type="entry name" value="HATPase_c_2"/>
    <property type="match status" value="1"/>
</dbReference>
<dbReference type="PANTHER" id="PTHR35526">
    <property type="entry name" value="ANTI-SIGMA-F FACTOR RSBW-RELATED"/>
    <property type="match status" value="1"/>
</dbReference>
<accession>A0A1I1E059</accession>
<proteinExistence type="predicted"/>
<protein>
    <submittedName>
        <fullName evidence="3">Histidine kinase-like ATPase domain-containing protein</fullName>
    </submittedName>
</protein>
<dbReference type="InterPro" id="IPR003594">
    <property type="entry name" value="HATPase_dom"/>
</dbReference>
<evidence type="ECO:0000313" key="3">
    <source>
        <dbReference type="EMBL" id="SFB80056.1"/>
    </source>
</evidence>
<dbReference type="PANTHER" id="PTHR35526:SF3">
    <property type="entry name" value="ANTI-SIGMA-F FACTOR RSBW"/>
    <property type="match status" value="1"/>
</dbReference>
<dbReference type="EMBL" id="FOLM01000001">
    <property type="protein sequence ID" value="SFB80056.1"/>
    <property type="molecule type" value="Genomic_DNA"/>
</dbReference>
<dbReference type="Proteomes" id="UP000199207">
    <property type="component" value="Unassembled WGS sequence"/>
</dbReference>
<reference evidence="3 4" key="1">
    <citation type="submission" date="2016-10" db="EMBL/GenBank/DDBJ databases">
        <authorList>
            <person name="de Groot N.N."/>
        </authorList>
    </citation>
    <scope>NUCLEOTIDE SEQUENCE [LARGE SCALE GENOMIC DNA]</scope>
    <source>
        <strain evidence="3 4">CGMCC 4.5739</strain>
    </source>
</reference>